<dbReference type="RefSeq" id="XP_049128259.1">
    <property type="nucleotide sequence ID" value="XM_049272302.1"/>
</dbReference>
<dbReference type="Proteomes" id="UP001055115">
    <property type="component" value="Unassembled WGS sequence"/>
</dbReference>
<gene>
    <name evidence="3" type="ORF">ColSpa_06090</name>
</gene>
<dbReference type="CDD" id="cd12148">
    <property type="entry name" value="fungal_TF_MHR"/>
    <property type="match status" value="1"/>
</dbReference>
<keyword evidence="1" id="KW-0539">Nucleus</keyword>
<evidence type="ECO:0000259" key="2">
    <source>
        <dbReference type="Pfam" id="PF04082"/>
    </source>
</evidence>
<evidence type="ECO:0000256" key="1">
    <source>
        <dbReference type="ARBA" id="ARBA00023242"/>
    </source>
</evidence>
<protein>
    <submittedName>
        <fullName evidence="3">Cutinase transcription factor 1 beta</fullName>
    </submittedName>
</protein>
<dbReference type="GeneID" id="73326892"/>
<accession>A0AA37LEG3</accession>
<dbReference type="InterPro" id="IPR052761">
    <property type="entry name" value="Fungal_Detox/Toxin_TFs"/>
</dbReference>
<feature type="domain" description="Xylanolytic transcriptional activator regulatory" evidence="2">
    <location>
        <begin position="85"/>
        <end position="313"/>
    </location>
</feature>
<dbReference type="Pfam" id="PF04082">
    <property type="entry name" value="Fungal_trans"/>
    <property type="match status" value="1"/>
</dbReference>
<sequence length="385" mass="44408">MPGLPWESINSSTFASGTDQEVDSGSWLSRRAHAGSHVASTVIYSHLRFLTIGNLHKIPSQDVNYLEFQGCLHVPARPMLDDFVEQYYLHIHPLIPLIDEGEFWDMYSQTERGVASNDTMSLLLFQTMLFSSCTFVPYETIKKLGYSSLKTARAAFYRRAKLLYDMDTESSLLPLAQSALLLIAWVPPCNSTHIPYRMWLGRAIQHAKSLNADRLDTVPALSDTATKKHHRALRRLWWCCVSLDRISPLCTRFNPYITRESCRFEANKSLIISDLEGEVYRSNVYNPTSKKRLVGLFKVYIDLTIVLTDLLTLVYPFEDLLWSRHWPTQEEDAKIQQCEAAMKGWFVRASTKFPAVKEARQTTLNKRHDLHKSVMLHINLMYIYY</sequence>
<dbReference type="AlphaFoldDB" id="A0AA37LEG3"/>
<dbReference type="PANTHER" id="PTHR47425:SF2">
    <property type="entry name" value="FARB-RELATED"/>
    <property type="match status" value="1"/>
</dbReference>
<dbReference type="GO" id="GO:0006351">
    <property type="term" value="P:DNA-templated transcription"/>
    <property type="evidence" value="ECO:0007669"/>
    <property type="project" value="InterPro"/>
</dbReference>
<keyword evidence="4" id="KW-1185">Reference proteome</keyword>
<comment type="caution">
    <text evidence="3">The sequence shown here is derived from an EMBL/GenBank/DDBJ whole genome shotgun (WGS) entry which is preliminary data.</text>
</comment>
<dbReference type="EMBL" id="BQXU01000014">
    <property type="protein sequence ID" value="GKT45909.1"/>
    <property type="molecule type" value="Genomic_DNA"/>
</dbReference>
<evidence type="ECO:0000313" key="3">
    <source>
        <dbReference type="EMBL" id="GKT45909.1"/>
    </source>
</evidence>
<evidence type="ECO:0000313" key="4">
    <source>
        <dbReference type="Proteomes" id="UP001055115"/>
    </source>
</evidence>
<organism evidence="3 4">
    <name type="scientific">Colletotrichum spaethianum</name>
    <dbReference type="NCBI Taxonomy" id="700344"/>
    <lineage>
        <taxon>Eukaryota</taxon>
        <taxon>Fungi</taxon>
        <taxon>Dikarya</taxon>
        <taxon>Ascomycota</taxon>
        <taxon>Pezizomycotina</taxon>
        <taxon>Sordariomycetes</taxon>
        <taxon>Hypocreomycetidae</taxon>
        <taxon>Glomerellales</taxon>
        <taxon>Glomerellaceae</taxon>
        <taxon>Colletotrichum</taxon>
        <taxon>Colletotrichum spaethianum species complex</taxon>
    </lineage>
</organism>
<dbReference type="InterPro" id="IPR007219">
    <property type="entry name" value="XnlR_reg_dom"/>
</dbReference>
<reference evidence="3 4" key="1">
    <citation type="submission" date="2022-03" db="EMBL/GenBank/DDBJ databases">
        <title>Genome data of Colletotrichum spp.</title>
        <authorList>
            <person name="Utami Y.D."/>
            <person name="Hiruma K."/>
        </authorList>
    </citation>
    <scope>NUCLEOTIDE SEQUENCE [LARGE SCALE GENOMIC DNA]</scope>
    <source>
        <strain evidence="3 4">MAFF 239500</strain>
    </source>
</reference>
<name>A0AA37LEG3_9PEZI</name>
<dbReference type="GO" id="GO:0008270">
    <property type="term" value="F:zinc ion binding"/>
    <property type="evidence" value="ECO:0007669"/>
    <property type="project" value="InterPro"/>
</dbReference>
<dbReference type="GO" id="GO:0003677">
    <property type="term" value="F:DNA binding"/>
    <property type="evidence" value="ECO:0007669"/>
    <property type="project" value="InterPro"/>
</dbReference>
<dbReference type="PANTHER" id="PTHR47425">
    <property type="entry name" value="FARB-RELATED"/>
    <property type="match status" value="1"/>
</dbReference>
<proteinExistence type="predicted"/>